<protein>
    <submittedName>
        <fullName evidence="2">Uncharacterized protein</fullName>
    </submittedName>
</protein>
<dbReference type="EMBL" id="JASCZI010272434">
    <property type="protein sequence ID" value="MED6222209.1"/>
    <property type="molecule type" value="Genomic_DNA"/>
</dbReference>
<evidence type="ECO:0000313" key="2">
    <source>
        <dbReference type="EMBL" id="MED6222209.1"/>
    </source>
</evidence>
<evidence type="ECO:0000313" key="3">
    <source>
        <dbReference type="Proteomes" id="UP001341840"/>
    </source>
</evidence>
<comment type="caution">
    <text evidence="2">The sequence shown here is derived from an EMBL/GenBank/DDBJ whole genome shotgun (WGS) entry which is preliminary data.</text>
</comment>
<feature type="compositionally biased region" description="Low complexity" evidence="1">
    <location>
        <begin position="7"/>
        <end position="29"/>
    </location>
</feature>
<feature type="region of interest" description="Disordered" evidence="1">
    <location>
        <begin position="1"/>
        <end position="50"/>
    </location>
</feature>
<feature type="compositionally biased region" description="Low complexity" evidence="1">
    <location>
        <begin position="114"/>
        <end position="128"/>
    </location>
</feature>
<name>A0ABU6ZJS8_9FABA</name>
<organism evidence="2 3">
    <name type="scientific">Stylosanthes scabra</name>
    <dbReference type="NCBI Taxonomy" id="79078"/>
    <lineage>
        <taxon>Eukaryota</taxon>
        <taxon>Viridiplantae</taxon>
        <taxon>Streptophyta</taxon>
        <taxon>Embryophyta</taxon>
        <taxon>Tracheophyta</taxon>
        <taxon>Spermatophyta</taxon>
        <taxon>Magnoliopsida</taxon>
        <taxon>eudicotyledons</taxon>
        <taxon>Gunneridae</taxon>
        <taxon>Pentapetalae</taxon>
        <taxon>rosids</taxon>
        <taxon>fabids</taxon>
        <taxon>Fabales</taxon>
        <taxon>Fabaceae</taxon>
        <taxon>Papilionoideae</taxon>
        <taxon>50 kb inversion clade</taxon>
        <taxon>dalbergioids sensu lato</taxon>
        <taxon>Dalbergieae</taxon>
        <taxon>Pterocarpus clade</taxon>
        <taxon>Stylosanthes</taxon>
    </lineage>
</organism>
<gene>
    <name evidence="2" type="ORF">PIB30_062170</name>
</gene>
<sequence>MGDEEATATAEAAAGVTQQNSQNQQTQNNGEVIPQLATPTTTQADSSSAYKSHLVVSIETMNAASSSMREKFMDFMPTPSLTQPTEIGPRPSKLIPRSGPLSNDGPITKKFSSAKNGGAANANKRTQK</sequence>
<proteinExistence type="predicted"/>
<feature type="region of interest" description="Disordered" evidence="1">
    <location>
        <begin position="75"/>
        <end position="128"/>
    </location>
</feature>
<keyword evidence="3" id="KW-1185">Reference proteome</keyword>
<accession>A0ABU6ZJS8</accession>
<feature type="compositionally biased region" description="Polar residues" evidence="1">
    <location>
        <begin position="37"/>
        <end position="50"/>
    </location>
</feature>
<evidence type="ECO:0000256" key="1">
    <source>
        <dbReference type="SAM" id="MobiDB-lite"/>
    </source>
</evidence>
<reference evidence="2 3" key="1">
    <citation type="journal article" date="2023" name="Plants (Basel)">
        <title>Bridging the Gap: Combining Genomics and Transcriptomics Approaches to Understand Stylosanthes scabra, an Orphan Legume from the Brazilian Caatinga.</title>
        <authorList>
            <person name="Ferreira-Neto J.R.C."/>
            <person name="da Silva M.D."/>
            <person name="Binneck E."/>
            <person name="de Melo N.F."/>
            <person name="da Silva R.H."/>
            <person name="de Melo A.L.T.M."/>
            <person name="Pandolfi V."/>
            <person name="Bustamante F.O."/>
            <person name="Brasileiro-Vidal A.C."/>
            <person name="Benko-Iseppon A.M."/>
        </authorList>
    </citation>
    <scope>NUCLEOTIDE SEQUENCE [LARGE SCALE GENOMIC DNA]</scope>
    <source>
        <tissue evidence="2">Leaves</tissue>
    </source>
</reference>
<dbReference type="Proteomes" id="UP001341840">
    <property type="component" value="Unassembled WGS sequence"/>
</dbReference>